<feature type="compositionally biased region" description="Basic and acidic residues" evidence="1">
    <location>
        <begin position="155"/>
        <end position="168"/>
    </location>
</feature>
<protein>
    <submittedName>
        <fullName evidence="2">Uncharacterized protein</fullName>
    </submittedName>
</protein>
<reference evidence="2 3" key="1">
    <citation type="submission" date="2024-07" db="EMBL/GenBank/DDBJ databases">
        <title>Chromosome-level genome assembly of the water stick insect Ranatra chinensis (Heteroptera: Nepidae).</title>
        <authorList>
            <person name="Liu X."/>
        </authorList>
    </citation>
    <scope>NUCLEOTIDE SEQUENCE [LARGE SCALE GENOMIC DNA]</scope>
    <source>
        <strain evidence="2">Cailab_2021Rc</strain>
        <tissue evidence="2">Muscle</tissue>
    </source>
</reference>
<gene>
    <name evidence="2" type="ORF">AAG570_001111</name>
</gene>
<proteinExistence type="predicted"/>
<feature type="region of interest" description="Disordered" evidence="1">
    <location>
        <begin position="152"/>
        <end position="176"/>
    </location>
</feature>
<keyword evidence="3" id="KW-1185">Reference proteome</keyword>
<name>A0ABD0YAX7_9HEMI</name>
<dbReference type="AlphaFoldDB" id="A0ABD0YAX7"/>
<dbReference type="Proteomes" id="UP001558652">
    <property type="component" value="Unassembled WGS sequence"/>
</dbReference>
<dbReference type="EMBL" id="JBFDAA010000010">
    <property type="protein sequence ID" value="KAL1124485.1"/>
    <property type="molecule type" value="Genomic_DNA"/>
</dbReference>
<organism evidence="2 3">
    <name type="scientific">Ranatra chinensis</name>
    <dbReference type="NCBI Taxonomy" id="642074"/>
    <lineage>
        <taxon>Eukaryota</taxon>
        <taxon>Metazoa</taxon>
        <taxon>Ecdysozoa</taxon>
        <taxon>Arthropoda</taxon>
        <taxon>Hexapoda</taxon>
        <taxon>Insecta</taxon>
        <taxon>Pterygota</taxon>
        <taxon>Neoptera</taxon>
        <taxon>Paraneoptera</taxon>
        <taxon>Hemiptera</taxon>
        <taxon>Heteroptera</taxon>
        <taxon>Panheteroptera</taxon>
        <taxon>Nepomorpha</taxon>
        <taxon>Nepidae</taxon>
        <taxon>Ranatrinae</taxon>
        <taxon>Ranatra</taxon>
    </lineage>
</organism>
<evidence type="ECO:0000313" key="3">
    <source>
        <dbReference type="Proteomes" id="UP001558652"/>
    </source>
</evidence>
<evidence type="ECO:0000256" key="1">
    <source>
        <dbReference type="SAM" id="MobiDB-lite"/>
    </source>
</evidence>
<comment type="caution">
    <text evidence="2">The sequence shown here is derived from an EMBL/GenBank/DDBJ whole genome shotgun (WGS) entry which is preliminary data.</text>
</comment>
<feature type="region of interest" description="Disordered" evidence="1">
    <location>
        <begin position="25"/>
        <end position="48"/>
    </location>
</feature>
<accession>A0ABD0YAX7</accession>
<evidence type="ECO:0000313" key="2">
    <source>
        <dbReference type="EMBL" id="KAL1124485.1"/>
    </source>
</evidence>
<sequence>MAYLHSSEVTLIREEITSRHRWIGTNQTRTRRTERKTPGNGISKKLRASQRRCLRKELPKGAEAISSPHLPLGKSLKVNRWEAEPRDFNPFDPPLGGSYLQSSYKRIGSDTPDDTLYITETQEQMARTWKIPKPKLKFRPLVNFLTFTEPQWPGQDRRLPKTDPEDPSRNTPWTHPERITASSQALLASSLPTSPIGVSLPTRADAGRTDWCPATALSGYDLGGAPVASREVCAMFIMPCPAISVLEEQGDDGK</sequence>